<feature type="compositionally biased region" description="Low complexity" evidence="1">
    <location>
        <begin position="203"/>
        <end position="223"/>
    </location>
</feature>
<dbReference type="Pfam" id="PF09361">
    <property type="entry name" value="Phasin_2"/>
    <property type="match status" value="1"/>
</dbReference>
<accession>A0A2S2DLF3</accession>
<gene>
    <name evidence="3" type="ORF">DIR46_18375</name>
</gene>
<keyword evidence="4" id="KW-1185">Reference proteome</keyword>
<dbReference type="RefSeq" id="WP_109346526.1">
    <property type="nucleotide sequence ID" value="NZ_CP029343.1"/>
</dbReference>
<name>A0A2S2DLF3_9BURK</name>
<evidence type="ECO:0000259" key="2">
    <source>
        <dbReference type="Pfam" id="PF09361"/>
    </source>
</evidence>
<dbReference type="EMBL" id="CP029343">
    <property type="protein sequence ID" value="AWL06202.1"/>
    <property type="molecule type" value="Genomic_DNA"/>
</dbReference>
<organism evidence="3 4">
    <name type="scientific">Massilia oculi</name>
    <dbReference type="NCBI Taxonomy" id="945844"/>
    <lineage>
        <taxon>Bacteria</taxon>
        <taxon>Pseudomonadati</taxon>
        <taxon>Pseudomonadota</taxon>
        <taxon>Betaproteobacteria</taxon>
        <taxon>Burkholderiales</taxon>
        <taxon>Oxalobacteraceae</taxon>
        <taxon>Telluria group</taxon>
        <taxon>Massilia</taxon>
    </lineage>
</organism>
<evidence type="ECO:0000313" key="4">
    <source>
        <dbReference type="Proteomes" id="UP000245820"/>
    </source>
</evidence>
<dbReference type="Proteomes" id="UP000245820">
    <property type="component" value="Chromosome"/>
</dbReference>
<evidence type="ECO:0000313" key="3">
    <source>
        <dbReference type="EMBL" id="AWL06202.1"/>
    </source>
</evidence>
<dbReference type="InterPro" id="IPR018968">
    <property type="entry name" value="Phasin"/>
</dbReference>
<dbReference type="KEGG" id="mtim:DIR46_18375"/>
<evidence type="ECO:0000256" key="1">
    <source>
        <dbReference type="SAM" id="MobiDB-lite"/>
    </source>
</evidence>
<sequence length="247" mass="25908">MTSLPEQLSAASTRQLSAQWDAQFRFFHTFATQTLDNASRIMSLNLSASRDSVERSSHTLRQLIEATQPRDLLVLRTHAEEQVRSLFNYGRELFNITANAQPVALRTIAHEAPGAPLTLAAPVSAPIEQAATVAAAATTATIDAAADTGAKVTEAVQAAAAPVVQAQPPAPAEPVVVQEGPAIVSADEIQATIGDDPTPVARPKPIARAAGKGAPKAATAPHPMAAPVEDKDSATVTRIDTPPKRRK</sequence>
<protein>
    <recommendedName>
        <fullName evidence="2">Phasin domain-containing protein</fullName>
    </recommendedName>
</protein>
<feature type="domain" description="Phasin" evidence="2">
    <location>
        <begin position="15"/>
        <end position="107"/>
    </location>
</feature>
<reference evidence="3 4" key="1">
    <citation type="submission" date="2018-05" db="EMBL/GenBank/DDBJ databases">
        <title>Complete genome sequence of Massilia oculi sp. nov. CCUG 43427T (=DSM 26321T), the type strain of M. oculi, and comparison with genome sequences of other Massilia strains.</title>
        <authorList>
            <person name="Zhu B."/>
        </authorList>
    </citation>
    <scope>NUCLEOTIDE SEQUENCE [LARGE SCALE GENOMIC DNA]</scope>
    <source>
        <strain evidence="3 4">CCUG 43427</strain>
    </source>
</reference>
<dbReference type="OrthoDB" id="8759666at2"/>
<feature type="region of interest" description="Disordered" evidence="1">
    <location>
        <begin position="193"/>
        <end position="247"/>
    </location>
</feature>
<proteinExistence type="predicted"/>
<dbReference type="AlphaFoldDB" id="A0A2S2DLF3"/>